<accession>A0A6A5GI63</accession>
<proteinExistence type="predicted"/>
<name>A0A6A5GI63_CAERE</name>
<organism evidence="2 3">
    <name type="scientific">Caenorhabditis remanei</name>
    <name type="common">Caenorhabditis vulgaris</name>
    <dbReference type="NCBI Taxonomy" id="31234"/>
    <lineage>
        <taxon>Eukaryota</taxon>
        <taxon>Metazoa</taxon>
        <taxon>Ecdysozoa</taxon>
        <taxon>Nematoda</taxon>
        <taxon>Chromadorea</taxon>
        <taxon>Rhabditida</taxon>
        <taxon>Rhabditina</taxon>
        <taxon>Rhabditomorpha</taxon>
        <taxon>Rhabditoidea</taxon>
        <taxon>Rhabditidae</taxon>
        <taxon>Peloderinae</taxon>
        <taxon>Caenorhabditis</taxon>
    </lineage>
</organism>
<dbReference type="Proteomes" id="UP000483820">
    <property type="component" value="Chromosome V"/>
</dbReference>
<reference evidence="2 3" key="1">
    <citation type="submission" date="2019-12" db="EMBL/GenBank/DDBJ databases">
        <title>Chromosome-level assembly of the Caenorhabditis remanei genome.</title>
        <authorList>
            <person name="Teterina A.A."/>
            <person name="Willis J.H."/>
            <person name="Phillips P.C."/>
        </authorList>
    </citation>
    <scope>NUCLEOTIDE SEQUENCE [LARGE SCALE GENOMIC DNA]</scope>
    <source>
        <strain evidence="2 3">PX506</strain>
        <tissue evidence="2">Whole organism</tissue>
    </source>
</reference>
<sequence length="119" mass="13099">MRRFYDRRGSCQKNLKDIRHRAVSGSKYGSLDYNRPRAEIEDQRMDPRKHSTSCCFSGSTEGSLENHVSVRNPGNYASGNEAVKSENMIVGSNAVSIPLGLTSNVEDVTMVGTTSTQPT</sequence>
<dbReference type="EMBL" id="WUAV01000005">
    <property type="protein sequence ID" value="KAF1754474.1"/>
    <property type="molecule type" value="Genomic_DNA"/>
</dbReference>
<dbReference type="KEGG" id="crq:GCK72_021037"/>
<gene>
    <name evidence="2" type="ORF">GCK72_021037</name>
</gene>
<dbReference type="AlphaFoldDB" id="A0A6A5GI63"/>
<dbReference type="RefSeq" id="XP_053582879.1">
    <property type="nucleotide sequence ID" value="XM_053733966.1"/>
</dbReference>
<feature type="compositionally biased region" description="Basic and acidic residues" evidence="1">
    <location>
        <begin position="34"/>
        <end position="49"/>
    </location>
</feature>
<feature type="compositionally biased region" description="Polar residues" evidence="1">
    <location>
        <begin position="52"/>
        <end position="63"/>
    </location>
</feature>
<evidence type="ECO:0000313" key="2">
    <source>
        <dbReference type="EMBL" id="KAF1754474.1"/>
    </source>
</evidence>
<comment type="caution">
    <text evidence="2">The sequence shown here is derived from an EMBL/GenBank/DDBJ whole genome shotgun (WGS) entry which is preliminary data.</text>
</comment>
<dbReference type="CTD" id="9819257"/>
<evidence type="ECO:0000256" key="1">
    <source>
        <dbReference type="SAM" id="MobiDB-lite"/>
    </source>
</evidence>
<dbReference type="GeneID" id="9819257"/>
<feature type="region of interest" description="Disordered" evidence="1">
    <location>
        <begin position="25"/>
        <end position="69"/>
    </location>
</feature>
<evidence type="ECO:0000313" key="3">
    <source>
        <dbReference type="Proteomes" id="UP000483820"/>
    </source>
</evidence>
<protein>
    <submittedName>
        <fullName evidence="2">Uncharacterized protein</fullName>
    </submittedName>
</protein>